<feature type="region of interest" description="Disordered" evidence="2">
    <location>
        <begin position="214"/>
        <end position="253"/>
    </location>
</feature>
<comment type="similarity">
    <text evidence="1">Belongs to the CBF/MAK21 family.</text>
</comment>
<feature type="region of interest" description="Disordered" evidence="2">
    <location>
        <begin position="963"/>
        <end position="990"/>
    </location>
</feature>
<feature type="region of interest" description="Disordered" evidence="2">
    <location>
        <begin position="157"/>
        <end position="183"/>
    </location>
</feature>
<dbReference type="SUPFAM" id="SSF48371">
    <property type="entry name" value="ARM repeat"/>
    <property type="match status" value="1"/>
</dbReference>
<dbReference type="PANTHER" id="PTHR12048:SF0">
    <property type="entry name" value="CCAAT_ENHANCER-BINDING PROTEIN ZETA"/>
    <property type="match status" value="1"/>
</dbReference>
<proteinExistence type="inferred from homology"/>
<accession>A0A9P8LD32</accession>
<feature type="domain" description="CCAAT-binding factor" evidence="3">
    <location>
        <begin position="677"/>
        <end position="862"/>
    </location>
</feature>
<dbReference type="AlphaFoldDB" id="A0A9P8LD32"/>
<feature type="region of interest" description="Disordered" evidence="2">
    <location>
        <begin position="1"/>
        <end position="35"/>
    </location>
</feature>
<feature type="region of interest" description="Disordered" evidence="2">
    <location>
        <begin position="591"/>
        <end position="629"/>
    </location>
</feature>
<feature type="compositionally biased region" description="Basic and acidic residues" evidence="2">
    <location>
        <begin position="802"/>
        <end position="811"/>
    </location>
</feature>
<feature type="compositionally biased region" description="Basic and acidic residues" evidence="2">
    <location>
        <begin position="98"/>
        <end position="122"/>
    </location>
</feature>
<feature type="compositionally biased region" description="Basic and acidic residues" evidence="2">
    <location>
        <begin position="617"/>
        <end position="629"/>
    </location>
</feature>
<reference evidence="4" key="1">
    <citation type="submission" date="2021-03" db="EMBL/GenBank/DDBJ databases">
        <title>Comparative genomics and phylogenomic investigation of the class Geoglossomycetes provide insights into ecological specialization and systematics.</title>
        <authorList>
            <person name="Melie T."/>
            <person name="Pirro S."/>
            <person name="Miller A.N."/>
            <person name="Quandt A."/>
        </authorList>
    </citation>
    <scope>NUCLEOTIDE SEQUENCE</scope>
    <source>
        <strain evidence="4">CAQ_001_2017</strain>
    </source>
</reference>
<dbReference type="PANTHER" id="PTHR12048">
    <property type="entry name" value="CCAAT-BINDING FACTOR-RELATED"/>
    <property type="match status" value="1"/>
</dbReference>
<dbReference type="InterPro" id="IPR040155">
    <property type="entry name" value="CEBPZ/Mak21-like"/>
</dbReference>
<dbReference type="GO" id="GO:0005634">
    <property type="term" value="C:nucleus"/>
    <property type="evidence" value="ECO:0007669"/>
    <property type="project" value="TreeGrafter"/>
</dbReference>
<feature type="compositionally biased region" description="Acidic residues" evidence="2">
    <location>
        <begin position="1041"/>
        <end position="1050"/>
    </location>
</feature>
<dbReference type="Proteomes" id="UP000750711">
    <property type="component" value="Unassembled WGS sequence"/>
</dbReference>
<dbReference type="InterPro" id="IPR005612">
    <property type="entry name" value="CCAAT-binding_factor"/>
</dbReference>
<feature type="region of interest" description="Disordered" evidence="2">
    <location>
        <begin position="802"/>
        <end position="835"/>
    </location>
</feature>
<evidence type="ECO:0000256" key="1">
    <source>
        <dbReference type="ARBA" id="ARBA00007797"/>
    </source>
</evidence>
<comment type="caution">
    <text evidence="4">The sequence shown here is derived from an EMBL/GenBank/DDBJ whole genome shotgun (WGS) entry which is preliminary data.</text>
</comment>
<feature type="compositionally biased region" description="Basic and acidic residues" evidence="2">
    <location>
        <begin position="965"/>
        <end position="977"/>
    </location>
</feature>
<dbReference type="Pfam" id="PF03914">
    <property type="entry name" value="CBF"/>
    <property type="match status" value="1"/>
</dbReference>
<evidence type="ECO:0000256" key="2">
    <source>
        <dbReference type="SAM" id="MobiDB-lite"/>
    </source>
</evidence>
<feature type="compositionally biased region" description="Polar residues" evidence="2">
    <location>
        <begin position="243"/>
        <end position="252"/>
    </location>
</feature>
<sequence length="1122" mass="124496">MVKRNHVPPSEKGNKTALTNGSVALPSTPLDLPSFDEHALSNLTRRIENRLRKSKEELHLGSKEGSLQGAAIGSGPRHAVKERAIEDKSKKRGKKRNRQGDVKSNEHNEHQGGGDNPKERRTGKGGPKSPRDKKPELLQEILLLGGTKEDLQLVAGVSSGSEVEAPAQSNGRGYGSKPGKTLQRDVEDFVRDLGITGKALTEEDSLDADLDGEECSVADKSPDGEPTTSSLTQRNLHKGKLQSAPNSSSGQDTAKMVGSQYDLIFLLADFVKIFEPRPDWHAAELPDLPSHIPDQPLPSRELLERVHRYATSLLEADNKLYSSARLLSTSSHRFLSTIMSSGTLSDKISALTLVVQESPVHTMKALENLLNLAKKRSRGQAVTALGAIKDLMAQGVVLPPDRKLKPFTKQPGLLGVFQQKQACHWKPGDPLPKQIQEVHLVSWAYEDWLKSFYFEMLRVLETWCSDEVEFARGRAVGYVWELLKEKPEQESNLLRLLVNKLGDPSRKIASKASFLLLQLQMTHPLMKSIIISSMESEVLFRPGQNSHAKYYAIITLNQTILSSREENVSNKLIEIYFGLFVFLLKQTDPAKRPDDPEANKKGQLQGGGGNLGKKAQQKADHAGEANKSEGELAEKLVSAVLTGVNRALPYSRTDDSTFEDHLDTLFRITHSSNFNTSIQALMLIQQLSTTKQTSSDRFYRTLYESLFDPRLLTSSKQAMYLNLLFKSLKADLNVKRVKAFVKRLLQVAALHQPSFICGVLYLVRELEGNFPALGAFLDQPEELSEDDEERFVDAPEGRVEDQYPEGLKRQAPDNVGRSNGHSLSSRYDGRKRDPGHSNADKSCLWELEPLLAHFHPSVALFATRLLRHEVMPSKPDLSLHTLIHFLDRFVYRNAKSNSAAPRGISIMQPLGSGDSSGVLLSARGISRGLAPLNSEAFWKKGIETVAADEVFFHKYFNQVGKAKAAGREKGKHRDKESPVGNARTDGNEDEIWRALVDSRPELEGSDEGDSGFEVEDFGEDDELDAMGESGYSSEGQSTYEHDEDADEDTGLDLRSDDDALIGSDEDIPSNLGAIFEKEVRTNQKEGLADNDIVRPQKRKKLRHLPTFASVDDYAEMLADEDE</sequence>
<keyword evidence="5" id="KW-1185">Reference proteome</keyword>
<protein>
    <recommendedName>
        <fullName evidence="3">CCAAT-binding factor domain-containing protein</fullName>
    </recommendedName>
</protein>
<feature type="compositionally biased region" description="Basic and acidic residues" evidence="2">
    <location>
        <begin position="79"/>
        <end position="89"/>
    </location>
</feature>
<dbReference type="EMBL" id="JAGHQM010000445">
    <property type="protein sequence ID" value="KAH0561948.1"/>
    <property type="molecule type" value="Genomic_DNA"/>
</dbReference>
<dbReference type="InterPro" id="IPR016024">
    <property type="entry name" value="ARM-type_fold"/>
</dbReference>
<feature type="compositionally biased region" description="Polar residues" evidence="2">
    <location>
        <begin position="816"/>
        <end position="825"/>
    </location>
</feature>
<evidence type="ECO:0000313" key="5">
    <source>
        <dbReference type="Proteomes" id="UP000750711"/>
    </source>
</evidence>
<evidence type="ECO:0000313" key="4">
    <source>
        <dbReference type="EMBL" id="KAH0561948.1"/>
    </source>
</evidence>
<feature type="compositionally biased region" description="Basic and acidic residues" evidence="2">
    <location>
        <begin position="591"/>
        <end position="600"/>
    </location>
</feature>
<organism evidence="4 5">
    <name type="scientific">Trichoglossum hirsutum</name>
    <dbReference type="NCBI Taxonomy" id="265104"/>
    <lineage>
        <taxon>Eukaryota</taxon>
        <taxon>Fungi</taxon>
        <taxon>Dikarya</taxon>
        <taxon>Ascomycota</taxon>
        <taxon>Pezizomycotina</taxon>
        <taxon>Geoglossomycetes</taxon>
        <taxon>Geoglossales</taxon>
        <taxon>Geoglossaceae</taxon>
        <taxon>Trichoglossum</taxon>
    </lineage>
</organism>
<feature type="region of interest" description="Disordered" evidence="2">
    <location>
        <begin position="54"/>
        <end position="143"/>
    </location>
</feature>
<feature type="region of interest" description="Disordered" evidence="2">
    <location>
        <begin position="1022"/>
        <end position="1071"/>
    </location>
</feature>
<evidence type="ECO:0000259" key="3">
    <source>
        <dbReference type="Pfam" id="PF03914"/>
    </source>
</evidence>
<gene>
    <name evidence="4" type="ORF">GP486_003344</name>
</gene>
<name>A0A9P8LD32_9PEZI</name>